<organism evidence="2 3">
    <name type="scientific">Candidatus Thiodiazotropha endoloripes</name>
    <dbReference type="NCBI Taxonomy" id="1818881"/>
    <lineage>
        <taxon>Bacteria</taxon>
        <taxon>Pseudomonadati</taxon>
        <taxon>Pseudomonadota</taxon>
        <taxon>Gammaproteobacteria</taxon>
        <taxon>Chromatiales</taxon>
        <taxon>Sedimenticolaceae</taxon>
        <taxon>Candidatus Thiodiazotropha</taxon>
    </lineage>
</organism>
<protein>
    <submittedName>
        <fullName evidence="2">Uncharacterized protein</fullName>
    </submittedName>
</protein>
<evidence type="ECO:0000256" key="1">
    <source>
        <dbReference type="SAM" id="Phobius"/>
    </source>
</evidence>
<feature type="transmembrane region" description="Helical" evidence="1">
    <location>
        <begin position="134"/>
        <end position="155"/>
    </location>
</feature>
<keyword evidence="1" id="KW-0472">Membrane</keyword>
<proteinExistence type="predicted"/>
<feature type="transmembrane region" description="Helical" evidence="1">
    <location>
        <begin position="103"/>
        <end position="122"/>
    </location>
</feature>
<evidence type="ECO:0000313" key="3">
    <source>
        <dbReference type="Proteomes" id="UP000094849"/>
    </source>
</evidence>
<evidence type="ECO:0000313" key="2">
    <source>
        <dbReference type="EMBL" id="ODB91941.1"/>
    </source>
</evidence>
<dbReference type="Proteomes" id="UP000094849">
    <property type="component" value="Unassembled WGS sequence"/>
</dbReference>
<accession>A0A1E2UGP3</accession>
<dbReference type="STRING" id="1818881.A3196_19615"/>
<name>A0A1E2UGP3_9GAMM</name>
<keyword evidence="3" id="KW-1185">Reference proteome</keyword>
<sequence length="335" mass="37424">MMLNPATLALLLVSILVSMMLLVATAFAFRILHHWDIQSGSELQLRLERGTYLVTTLLIWAFLFEFLSLLLFIYNAEALSGQFVGAMCATGVLNLNPWGWPALFLKITMFFVAAIWLVLNYLDNQGYDYPLIRFKYALLLLALPLVIGETIVQWLHFTEMEPNLITSCCGTLFSADAQGVSAEVSGIAPAQSIVTLAISAILVIAAGVWVALRGWGGWLLSIAAIFAFVVAILAIVSSISLYIYEHPHHHCPFCILKQGHGYVGYFLYIPLFLATALALSAGFVSPWRKILSLSHAVADLLPVLSWLSLFFFIQFYLTAAWSVWFSRLTMMEVWW</sequence>
<feature type="transmembrane region" description="Helical" evidence="1">
    <location>
        <begin position="265"/>
        <end position="284"/>
    </location>
</feature>
<comment type="caution">
    <text evidence="2">The sequence shown here is derived from an EMBL/GenBank/DDBJ whole genome shotgun (WGS) entry which is preliminary data.</text>
</comment>
<reference evidence="2 3" key="1">
    <citation type="submission" date="2016-03" db="EMBL/GenBank/DDBJ databases">
        <title>Chemosynthetic sulphur-oxidizing symbionts of marine invertebrate animals are capable of nitrogen fixation.</title>
        <authorList>
            <person name="Petersen J.M."/>
            <person name="Kemper A."/>
            <person name="Gruber-Vodicka H."/>
            <person name="Cardini U."/>
            <person name="Geest Mvander."/>
            <person name="Kleiner M."/>
            <person name="Bulgheresi S."/>
            <person name="Fussmann M."/>
            <person name="Herbold C."/>
            <person name="Seah B.K.B."/>
            <person name="Antony C.Paul."/>
            <person name="Liu D."/>
            <person name="Belitz A."/>
            <person name="Weber M."/>
        </authorList>
    </citation>
    <scope>NUCLEOTIDE SEQUENCE [LARGE SCALE GENOMIC DNA]</scope>
    <source>
        <strain evidence="2">G_D</strain>
    </source>
</reference>
<feature type="transmembrane region" description="Helical" evidence="1">
    <location>
        <begin position="52"/>
        <end position="74"/>
    </location>
</feature>
<feature type="transmembrane region" description="Helical" evidence="1">
    <location>
        <begin position="304"/>
        <end position="325"/>
    </location>
</feature>
<keyword evidence="1" id="KW-1133">Transmembrane helix</keyword>
<keyword evidence="1" id="KW-0812">Transmembrane</keyword>
<gene>
    <name evidence="2" type="ORF">A3196_19615</name>
</gene>
<dbReference type="AlphaFoldDB" id="A0A1E2UGP3"/>
<feature type="transmembrane region" description="Helical" evidence="1">
    <location>
        <begin position="193"/>
        <end position="212"/>
    </location>
</feature>
<feature type="transmembrane region" description="Helical" evidence="1">
    <location>
        <begin position="218"/>
        <end position="244"/>
    </location>
</feature>
<dbReference type="EMBL" id="LVJZ01000007">
    <property type="protein sequence ID" value="ODB91941.1"/>
    <property type="molecule type" value="Genomic_DNA"/>
</dbReference>